<dbReference type="InterPro" id="IPR001789">
    <property type="entry name" value="Sig_transdc_resp-reg_receiver"/>
</dbReference>
<dbReference type="InterPro" id="IPR036061">
    <property type="entry name" value="CheW-like_dom_sf"/>
</dbReference>
<dbReference type="InterPro" id="IPR051315">
    <property type="entry name" value="Bact_Chemotaxis_CheA"/>
</dbReference>
<dbReference type="SUPFAM" id="SSF50341">
    <property type="entry name" value="CheW-like"/>
    <property type="match status" value="1"/>
</dbReference>
<comment type="catalytic activity">
    <reaction evidence="1">
        <text>ATP + protein L-histidine = ADP + protein N-phospho-L-histidine.</text>
        <dbReference type="EC" id="2.7.13.3"/>
    </reaction>
</comment>
<evidence type="ECO:0000259" key="12">
    <source>
        <dbReference type="PROSITE" id="PS50851"/>
    </source>
</evidence>
<feature type="domain" description="HPt" evidence="13">
    <location>
        <begin position="876"/>
        <end position="979"/>
    </location>
</feature>
<dbReference type="Proteomes" id="UP001479520">
    <property type="component" value="Chromosome"/>
</dbReference>
<dbReference type="InterPro" id="IPR008207">
    <property type="entry name" value="Sig_transdc_His_kin_Hpt_dom"/>
</dbReference>
<protein>
    <recommendedName>
        <fullName evidence="2">histidine kinase</fullName>
        <ecNumber evidence="2">2.7.13.3</ecNumber>
    </recommendedName>
</protein>
<dbReference type="Gene3D" id="3.30.565.10">
    <property type="entry name" value="Histidine kinase-like ATPase, C-terminal domain"/>
    <property type="match status" value="1"/>
</dbReference>
<dbReference type="SUPFAM" id="SSF52172">
    <property type="entry name" value="CheY-like"/>
    <property type="match status" value="1"/>
</dbReference>
<evidence type="ECO:0000256" key="4">
    <source>
        <dbReference type="ARBA" id="ARBA00022679"/>
    </source>
</evidence>
<evidence type="ECO:0000256" key="9">
    <source>
        <dbReference type="SAM" id="Coils"/>
    </source>
</evidence>
<dbReference type="Pfam" id="PF01584">
    <property type="entry name" value="CheW"/>
    <property type="match status" value="1"/>
</dbReference>
<dbReference type="PROSITE" id="PS50894">
    <property type="entry name" value="HPT"/>
    <property type="match status" value="4"/>
</dbReference>
<dbReference type="SMART" id="SM00073">
    <property type="entry name" value="HPT"/>
    <property type="match status" value="3"/>
</dbReference>
<name>A0ABZ2XHN9_9RHOO</name>
<dbReference type="InterPro" id="IPR036890">
    <property type="entry name" value="HATPase_C_sf"/>
</dbReference>
<accession>A0ABZ2XHN9</accession>
<dbReference type="SUPFAM" id="SSF55874">
    <property type="entry name" value="ATPase domain of HSP90 chaperone/DNA topoisomerase II/histidine kinase"/>
    <property type="match status" value="1"/>
</dbReference>
<evidence type="ECO:0000256" key="2">
    <source>
        <dbReference type="ARBA" id="ARBA00012438"/>
    </source>
</evidence>
<dbReference type="Pfam" id="PF00072">
    <property type="entry name" value="Response_reg"/>
    <property type="match status" value="1"/>
</dbReference>
<evidence type="ECO:0000259" key="13">
    <source>
        <dbReference type="PROSITE" id="PS50894"/>
    </source>
</evidence>
<feature type="modified residue" description="4-aspartylphosphate" evidence="8">
    <location>
        <position position="1728"/>
    </location>
</feature>
<dbReference type="SMART" id="SM00387">
    <property type="entry name" value="HATPase_c"/>
    <property type="match status" value="1"/>
</dbReference>
<dbReference type="PANTHER" id="PTHR43395">
    <property type="entry name" value="SENSOR HISTIDINE KINASE CHEA"/>
    <property type="match status" value="1"/>
</dbReference>
<dbReference type="PROSITE" id="PS50110">
    <property type="entry name" value="RESPONSE_REGULATORY"/>
    <property type="match status" value="1"/>
</dbReference>
<feature type="modified residue" description="Phosphohistidine" evidence="7">
    <location>
        <position position="1099"/>
    </location>
</feature>
<evidence type="ECO:0000256" key="6">
    <source>
        <dbReference type="ARBA" id="ARBA00023012"/>
    </source>
</evidence>
<dbReference type="PROSITE" id="PS50851">
    <property type="entry name" value="CHEW"/>
    <property type="match status" value="1"/>
</dbReference>
<dbReference type="InterPro" id="IPR011006">
    <property type="entry name" value="CheY-like_superfamily"/>
</dbReference>
<evidence type="ECO:0000313" key="14">
    <source>
        <dbReference type="EMBL" id="WZJ22136.1"/>
    </source>
</evidence>
<feature type="domain" description="Response regulatory" evidence="11">
    <location>
        <begin position="1679"/>
        <end position="1795"/>
    </location>
</feature>
<dbReference type="Pfam" id="PF26379">
    <property type="entry name" value="FimL_2nd"/>
    <property type="match status" value="1"/>
</dbReference>
<keyword evidence="6" id="KW-0902">Two-component regulatory system</keyword>
<dbReference type="InterPro" id="IPR003594">
    <property type="entry name" value="HATPase_dom"/>
</dbReference>
<keyword evidence="15" id="KW-1185">Reference proteome</keyword>
<dbReference type="Pfam" id="PF01627">
    <property type="entry name" value="Hpt"/>
    <property type="match status" value="4"/>
</dbReference>
<organism evidence="14 15">
    <name type="scientific">Azonexus hydrophilus</name>
    <dbReference type="NCBI Taxonomy" id="418702"/>
    <lineage>
        <taxon>Bacteria</taxon>
        <taxon>Pseudomonadati</taxon>
        <taxon>Pseudomonadota</taxon>
        <taxon>Betaproteobacteria</taxon>
        <taxon>Rhodocyclales</taxon>
        <taxon>Azonexaceae</taxon>
        <taxon>Azonexus</taxon>
    </lineage>
</organism>
<dbReference type="Gene3D" id="2.30.30.40">
    <property type="entry name" value="SH3 Domains"/>
    <property type="match status" value="1"/>
</dbReference>
<evidence type="ECO:0000259" key="10">
    <source>
        <dbReference type="PROSITE" id="PS50109"/>
    </source>
</evidence>
<feature type="domain" description="Histidine kinase" evidence="10">
    <location>
        <begin position="1384"/>
        <end position="1520"/>
    </location>
</feature>
<reference evidence="14 15" key="1">
    <citation type="submission" date="2024-04" db="EMBL/GenBank/DDBJ databases">
        <title>Dissimilatory iodate-reducing microorganisms contribute to the enrichment of iodine in groundwater.</title>
        <authorList>
            <person name="Jiang Z."/>
        </authorList>
    </citation>
    <scope>NUCLEOTIDE SEQUENCE [LARGE SCALE GENOMIC DNA]</scope>
    <source>
        <strain evidence="14 15">NCP973</strain>
    </source>
</reference>
<dbReference type="PRINTS" id="PR00344">
    <property type="entry name" value="BCTRLSENSOR"/>
</dbReference>
<dbReference type="Gene3D" id="1.20.120.160">
    <property type="entry name" value="HPT domain"/>
    <property type="match status" value="4"/>
</dbReference>
<keyword evidence="5" id="KW-0418">Kinase</keyword>
<evidence type="ECO:0000313" key="15">
    <source>
        <dbReference type="Proteomes" id="UP001479520"/>
    </source>
</evidence>
<feature type="modified residue" description="Phosphohistidine" evidence="7">
    <location>
        <position position="719"/>
    </location>
</feature>
<dbReference type="InterPro" id="IPR005467">
    <property type="entry name" value="His_kinase_dom"/>
</dbReference>
<feature type="domain" description="HPt" evidence="13">
    <location>
        <begin position="1052"/>
        <end position="1158"/>
    </location>
</feature>
<dbReference type="Pfam" id="PF02518">
    <property type="entry name" value="HATPase_c"/>
    <property type="match status" value="1"/>
</dbReference>
<feature type="modified residue" description="Phosphohistidine" evidence="7">
    <location>
        <position position="50"/>
    </location>
</feature>
<dbReference type="InterPro" id="IPR058661">
    <property type="entry name" value="FimL_2nd"/>
</dbReference>
<evidence type="ECO:0000256" key="3">
    <source>
        <dbReference type="ARBA" id="ARBA00022553"/>
    </source>
</evidence>
<dbReference type="EC" id="2.7.13.3" evidence="2"/>
<dbReference type="Gene3D" id="3.40.50.2300">
    <property type="match status" value="1"/>
</dbReference>
<dbReference type="PANTHER" id="PTHR43395:SF8">
    <property type="entry name" value="HISTIDINE KINASE"/>
    <property type="match status" value="1"/>
</dbReference>
<feature type="coiled-coil region" evidence="9">
    <location>
        <begin position="1228"/>
        <end position="1262"/>
    </location>
</feature>
<sequence length="1799" mass="195244">MNAATEFDLGPLTWVKGEIDQALLRAEEALDQFVANADATQLKFCRTHVHQVHGALDIVGLNGITELTESLEALLLALEEERLPASEAAQSVAHEALAGLRQYLDDLLAGEPHQPLRMMPLCSRLAEVRGLPPVHPGDLFYPDLSLRPPRSTVTPPALTPEEMHKVLRKQRTRFQKGLLKWLTQPEQKASGRQAMSEALAAIEAIQPTSGARSFWWVSQAFLEALDNPDISVEPLARQLCARIDLQIRRLLDGSGKLAERVMREALYYVARTPAGADSLVAQAQHIFDLPAHLPAVASLQTLPDVQEQALRRLREILVSIEEVWSKYCSGSPGSLVNVGELAQAAAQVTGEIGHTDLKRLGQALAAIAGWLQDDVKRFNDGVAMEVATAILLLQNAHENFLRLGADFAQQVDLMVDRIHACIAGRAATASDIPLLDEMTRRAQEKLLIAQVGREIQSNLAQIEQTLDAFFRSPAKGFEMAALDAPLKQVGGALAMLGHFSAVASLKRTTTHIEAFAAAGYQPQDVDFQQVADELSALGFFIDALQHGESSYDTFVRRLHGDELVADTDAAAEAALTVEAELAQQAREAKALASALREAPDDQRLQELKQNLEAIQKDADLVADRELGESAKAVLAALESGEQVDVALSGLRVSRVDAPQPSAETLQLASSSHEEIDAELLAIFIEEGHEVLAEMATQKSLLAADVHDREALTTIRRCTHTLKGSGRMVGLVELGETAWAVEQTLNLWLRQDIAVTPELLALIDEEHRVFSEWVALLESGTGQMPDAAHLVALAAAMRGTTEQPAEPTPVAVPPVVDAAPVAEPLPEEVPPSVEATPAVDIDEPAADVAFPELEGGFELELEEPGALFAETEAETLAQGTAQTLYDIFREEARGHLQTLVDSFAALEAEPAVPTTFEMTRAAHTLGGIAATVGLMPLHHLAYALEHALLRRDTSAQPDSIEGLETVRQAILTLEEMFAGLAAQQLPEDQPQLLAALEDIFHPGAIVESAAAPDEAASGAQIIPLPGMRQDAAEIPVPVVDELPPPVEPVRQLTDELDEQLLPIFLEEAADQLRELTEQLRAWRIGPGEEAPPRAIARLLHTFKGNARMAGAMNLGEATHLLEARVQEAIKAGTASAALIDEIEAGCDALAVATERLRSGPAEEESPGEAPAGGEIVPTEVAPLLAGDPETDSEGSGQRAMLRVRADLVDRLVNEAGELSIARARIEGEMRSLKGSLLDLTENVIRLRRQLREIEIQAETQIQARVAQAHEGQAEFDPLELDRFTRFQELTRFMAESVNDVATVQQNLLKNLDDANAAILAQARLNRGLQQELMGVRMLPFVSQAERLYRIVRQTAKEVGKRANFDIVGGHVEVDRSVLEKIMGPIEHMLRNAVTHGIEAREQRQAADKPETGEITLKLAQEANEIILSLSDDGRGLDRARIRERAEALGLLQSGQEISDAALLDFIFQPGFSTATELTQVAGRGVGMDVVKTAVGALGGRIEIISEPGRGTVFNLYLPLTLAVTQTLLVRAGSQIYAVPSTMIEQVLELKEKGLSAIRDAGEAEWQGNRYPFHFLPHLLGDVAALPEAHRQYWVLLLRSGSQRVAVLVDELRGNQEVVVKNIGAQLARVVGIAGATVLGDGQVVLILNPVALASRGVQPVVGEIAPVEPQAAPVHQHLPTVMVVDDSLTVRKITSRLLLREGYQVILAKDGVDALEHLLDAPPDVILSDIEMPRMDGFDFVRNLRADERLRDIPVIMITSRTADKHRNYALEIGANHYLGKPYDEDELLGLLATYCGRVH</sequence>
<dbReference type="RefSeq" id="WP_341744045.1">
    <property type="nucleotide sequence ID" value="NZ_CP151406.1"/>
</dbReference>
<dbReference type="SMART" id="SM00260">
    <property type="entry name" value="CheW"/>
    <property type="match status" value="1"/>
</dbReference>
<feature type="modified residue" description="Phosphohistidine" evidence="7">
    <location>
        <position position="922"/>
    </location>
</feature>
<feature type="domain" description="CheW-like" evidence="12">
    <location>
        <begin position="1522"/>
        <end position="1657"/>
    </location>
</feature>
<dbReference type="CDD" id="cd00088">
    <property type="entry name" value="HPT"/>
    <property type="match status" value="2"/>
</dbReference>
<keyword evidence="9" id="KW-0175">Coiled coil</keyword>
<feature type="coiled-coil region" evidence="9">
    <location>
        <begin position="578"/>
        <end position="624"/>
    </location>
</feature>
<evidence type="ECO:0000259" key="11">
    <source>
        <dbReference type="PROSITE" id="PS50110"/>
    </source>
</evidence>
<dbReference type="InterPro" id="IPR004105">
    <property type="entry name" value="CheA-like_dim"/>
</dbReference>
<dbReference type="SMART" id="SM01231">
    <property type="entry name" value="H-kinase_dim"/>
    <property type="match status" value="1"/>
</dbReference>
<keyword evidence="4" id="KW-0808">Transferase</keyword>
<dbReference type="EMBL" id="CP151406">
    <property type="protein sequence ID" value="WZJ22136.1"/>
    <property type="molecule type" value="Genomic_DNA"/>
</dbReference>
<feature type="domain" description="HPt" evidence="13">
    <location>
        <begin position="672"/>
        <end position="779"/>
    </location>
</feature>
<evidence type="ECO:0000256" key="8">
    <source>
        <dbReference type="PROSITE-ProRule" id="PRU00169"/>
    </source>
</evidence>
<feature type="domain" description="HPt" evidence="13">
    <location>
        <begin position="11"/>
        <end position="110"/>
    </location>
</feature>
<evidence type="ECO:0000256" key="5">
    <source>
        <dbReference type="ARBA" id="ARBA00022777"/>
    </source>
</evidence>
<dbReference type="InterPro" id="IPR002545">
    <property type="entry name" value="CheW-lke_dom"/>
</dbReference>
<evidence type="ECO:0000256" key="1">
    <source>
        <dbReference type="ARBA" id="ARBA00000085"/>
    </source>
</evidence>
<gene>
    <name evidence="14" type="ORF">AADV58_03015</name>
</gene>
<dbReference type="SMART" id="SM00448">
    <property type="entry name" value="REC"/>
    <property type="match status" value="1"/>
</dbReference>
<proteinExistence type="predicted"/>
<dbReference type="InterPro" id="IPR036641">
    <property type="entry name" value="HPT_dom_sf"/>
</dbReference>
<evidence type="ECO:0000256" key="7">
    <source>
        <dbReference type="PROSITE-ProRule" id="PRU00110"/>
    </source>
</evidence>
<dbReference type="InterPro" id="IPR004358">
    <property type="entry name" value="Sig_transdc_His_kin-like_C"/>
</dbReference>
<dbReference type="PROSITE" id="PS50109">
    <property type="entry name" value="HIS_KIN"/>
    <property type="match status" value="1"/>
</dbReference>
<keyword evidence="3 8" id="KW-0597">Phosphoprotein</keyword>
<dbReference type="SUPFAM" id="SSF47226">
    <property type="entry name" value="Histidine-containing phosphotransfer domain, HPT domain"/>
    <property type="match status" value="4"/>
</dbReference>